<dbReference type="GO" id="GO:0005634">
    <property type="term" value="C:nucleus"/>
    <property type="evidence" value="ECO:0007669"/>
    <property type="project" value="TreeGrafter"/>
</dbReference>
<sequence>MTRRDRSDSNRSPNRTPSSGSGKARKRKHFNNQETEIAEVRVEMPFHSASSQKSIPRGPSSQDQNPSRSQHAPTHTGQGGRSGSSMKHILSGPVPSQSSPRAQISPRKRRKATDGRAHRAYSEKEVEMAEFMAAMGSKQFTKQNALATANLPETPFTAPRAVQATAHPAPSIQQLRAASPFQPAGPSQPGPSSASQHGPSGVFQPGLFAAPEPGPSNTSEQGPPGASQLGLSADQKRRRQCSKCGKAFQSGYAARNHRQKCNVVLRCSKCKFQARSQGLLARHEKSHYDRVCRVCGFTTNDRVLYHSHMKTHQKDSNCEICGKVCRKNALRAHMRDEHPQQ</sequence>
<accession>A0A2V3IT86</accession>
<dbReference type="OrthoDB" id="6077919at2759"/>
<dbReference type="Gene3D" id="3.30.160.60">
    <property type="entry name" value="Classic Zinc Finger"/>
    <property type="match status" value="1"/>
</dbReference>
<dbReference type="EMBL" id="NBIV01000063">
    <property type="protein sequence ID" value="PXF45331.1"/>
    <property type="molecule type" value="Genomic_DNA"/>
</dbReference>
<organism evidence="7 8">
    <name type="scientific">Gracilariopsis chorda</name>
    <dbReference type="NCBI Taxonomy" id="448386"/>
    <lineage>
        <taxon>Eukaryota</taxon>
        <taxon>Rhodophyta</taxon>
        <taxon>Florideophyceae</taxon>
        <taxon>Rhodymeniophycidae</taxon>
        <taxon>Gracilariales</taxon>
        <taxon>Gracilariaceae</taxon>
        <taxon>Gracilariopsis</taxon>
    </lineage>
</organism>
<dbReference type="InterPro" id="IPR013087">
    <property type="entry name" value="Znf_C2H2_type"/>
</dbReference>
<feature type="compositionally biased region" description="Polar residues" evidence="5">
    <location>
        <begin position="48"/>
        <end position="76"/>
    </location>
</feature>
<evidence type="ECO:0000256" key="4">
    <source>
        <dbReference type="ARBA" id="ARBA00022833"/>
    </source>
</evidence>
<dbReference type="GO" id="GO:0000981">
    <property type="term" value="F:DNA-binding transcription factor activity, RNA polymerase II-specific"/>
    <property type="evidence" value="ECO:0007669"/>
    <property type="project" value="TreeGrafter"/>
</dbReference>
<keyword evidence="3" id="KW-0863">Zinc-finger</keyword>
<evidence type="ECO:0000256" key="2">
    <source>
        <dbReference type="ARBA" id="ARBA00022737"/>
    </source>
</evidence>
<feature type="domain" description="C2H2-type" evidence="6">
    <location>
        <begin position="290"/>
        <end position="312"/>
    </location>
</feature>
<dbReference type="PANTHER" id="PTHR24409">
    <property type="entry name" value="ZINC FINGER PROTEIN 142"/>
    <property type="match status" value="1"/>
</dbReference>
<feature type="compositionally biased region" description="Low complexity" evidence="5">
    <location>
        <begin position="10"/>
        <end position="22"/>
    </location>
</feature>
<evidence type="ECO:0000256" key="1">
    <source>
        <dbReference type="ARBA" id="ARBA00022723"/>
    </source>
</evidence>
<protein>
    <recommendedName>
        <fullName evidence="6">C2H2-type domain-containing protein</fullName>
    </recommendedName>
</protein>
<keyword evidence="2" id="KW-0677">Repeat</keyword>
<dbReference type="STRING" id="448386.A0A2V3IT86"/>
<keyword evidence="8" id="KW-1185">Reference proteome</keyword>
<evidence type="ECO:0000256" key="5">
    <source>
        <dbReference type="SAM" id="MobiDB-lite"/>
    </source>
</evidence>
<feature type="region of interest" description="Disordered" evidence="5">
    <location>
        <begin position="1"/>
        <end position="123"/>
    </location>
</feature>
<keyword evidence="4" id="KW-0862">Zinc</keyword>
<gene>
    <name evidence="7" type="ORF">BWQ96_04921</name>
</gene>
<feature type="domain" description="C2H2-type" evidence="6">
    <location>
        <begin position="239"/>
        <end position="259"/>
    </location>
</feature>
<feature type="compositionally biased region" description="Basic and acidic residues" evidence="5">
    <location>
        <begin position="112"/>
        <end position="123"/>
    </location>
</feature>
<dbReference type="PANTHER" id="PTHR24409:SF420">
    <property type="entry name" value="IP01303P"/>
    <property type="match status" value="1"/>
</dbReference>
<feature type="domain" description="C2H2-type" evidence="6">
    <location>
        <begin position="265"/>
        <end position="287"/>
    </location>
</feature>
<feature type="domain" description="C2H2-type" evidence="6">
    <location>
        <begin position="316"/>
        <end position="338"/>
    </location>
</feature>
<feature type="region of interest" description="Disordered" evidence="5">
    <location>
        <begin position="179"/>
        <end position="233"/>
    </location>
</feature>
<comment type="caution">
    <text evidence="7">The sequence shown here is derived from an EMBL/GenBank/DDBJ whole genome shotgun (WGS) entry which is preliminary data.</text>
</comment>
<dbReference type="AlphaFoldDB" id="A0A2V3IT86"/>
<name>A0A2V3IT86_9FLOR</name>
<evidence type="ECO:0000259" key="6">
    <source>
        <dbReference type="SMART" id="SM00355"/>
    </source>
</evidence>
<evidence type="ECO:0000313" key="8">
    <source>
        <dbReference type="Proteomes" id="UP000247409"/>
    </source>
</evidence>
<proteinExistence type="predicted"/>
<dbReference type="GO" id="GO:0000977">
    <property type="term" value="F:RNA polymerase II transcription regulatory region sequence-specific DNA binding"/>
    <property type="evidence" value="ECO:0007669"/>
    <property type="project" value="TreeGrafter"/>
</dbReference>
<dbReference type="Proteomes" id="UP000247409">
    <property type="component" value="Unassembled WGS sequence"/>
</dbReference>
<dbReference type="SMART" id="SM00355">
    <property type="entry name" value="ZnF_C2H2"/>
    <property type="match status" value="4"/>
</dbReference>
<dbReference type="GO" id="GO:0008270">
    <property type="term" value="F:zinc ion binding"/>
    <property type="evidence" value="ECO:0007669"/>
    <property type="project" value="UniProtKB-KW"/>
</dbReference>
<feature type="compositionally biased region" description="Low complexity" evidence="5">
    <location>
        <begin position="179"/>
        <end position="201"/>
    </location>
</feature>
<reference evidence="7 8" key="1">
    <citation type="journal article" date="2018" name="Mol. Biol. Evol.">
        <title>Analysis of the draft genome of the red seaweed Gracilariopsis chorda provides insights into genome size evolution in Rhodophyta.</title>
        <authorList>
            <person name="Lee J."/>
            <person name="Yang E.C."/>
            <person name="Graf L."/>
            <person name="Yang J.H."/>
            <person name="Qiu H."/>
            <person name="Zel Zion U."/>
            <person name="Chan C.X."/>
            <person name="Stephens T.G."/>
            <person name="Weber A.P.M."/>
            <person name="Boo G.H."/>
            <person name="Boo S.M."/>
            <person name="Kim K.M."/>
            <person name="Shin Y."/>
            <person name="Jung M."/>
            <person name="Lee S.J."/>
            <person name="Yim H.S."/>
            <person name="Lee J.H."/>
            <person name="Bhattacharya D."/>
            <person name="Yoon H.S."/>
        </authorList>
    </citation>
    <scope>NUCLEOTIDE SEQUENCE [LARGE SCALE GENOMIC DNA]</scope>
    <source>
        <strain evidence="7 8">SKKU-2015</strain>
        <tissue evidence="7">Whole body</tissue>
    </source>
</reference>
<evidence type="ECO:0000313" key="7">
    <source>
        <dbReference type="EMBL" id="PXF45331.1"/>
    </source>
</evidence>
<keyword evidence="1" id="KW-0479">Metal-binding</keyword>
<dbReference type="Pfam" id="PF00096">
    <property type="entry name" value="zf-C2H2"/>
    <property type="match status" value="1"/>
</dbReference>
<evidence type="ECO:0000256" key="3">
    <source>
        <dbReference type="ARBA" id="ARBA00022771"/>
    </source>
</evidence>